<evidence type="ECO:0000313" key="1">
    <source>
        <dbReference type="EMBL" id="EJX01304.1"/>
    </source>
</evidence>
<protein>
    <submittedName>
        <fullName evidence="1">Uncharacterized protein</fullName>
    </submittedName>
</protein>
<accession>J9G382</accession>
<name>J9G382_9ZZZZ</name>
<dbReference type="EMBL" id="AMCI01003004">
    <property type="protein sequence ID" value="EJX01304.1"/>
    <property type="molecule type" value="Genomic_DNA"/>
</dbReference>
<reference evidence="1" key="1">
    <citation type="journal article" date="2012" name="PLoS ONE">
        <title>Gene sets for utilization of primary and secondary nutrition supplies in the distal gut of endangered iberian lynx.</title>
        <authorList>
            <person name="Alcaide M."/>
            <person name="Messina E."/>
            <person name="Richter M."/>
            <person name="Bargiela R."/>
            <person name="Peplies J."/>
            <person name="Huws S.A."/>
            <person name="Newbold C.J."/>
            <person name="Golyshin P.N."/>
            <person name="Simon M.A."/>
            <person name="Lopez G."/>
            <person name="Yakimov M.M."/>
            <person name="Ferrer M."/>
        </authorList>
    </citation>
    <scope>NUCLEOTIDE SEQUENCE</scope>
</reference>
<dbReference type="AlphaFoldDB" id="J9G382"/>
<proteinExistence type="predicted"/>
<gene>
    <name evidence="1" type="ORF">EVA_10589</name>
</gene>
<organism evidence="1">
    <name type="scientific">gut metagenome</name>
    <dbReference type="NCBI Taxonomy" id="749906"/>
    <lineage>
        <taxon>unclassified sequences</taxon>
        <taxon>metagenomes</taxon>
        <taxon>organismal metagenomes</taxon>
    </lineage>
</organism>
<comment type="caution">
    <text evidence="1">The sequence shown here is derived from an EMBL/GenBank/DDBJ whole genome shotgun (WGS) entry which is preliminary data.</text>
</comment>
<sequence length="48" mass="5785">MLVLKSRINTMAYLLKNVSTSRKTLYFQKFKSISRRSLIIQRFIIITY</sequence>